<gene>
    <name evidence="3" type="ORF">Bpfe_009930</name>
</gene>
<comment type="caution">
    <text evidence="3">The sequence shown here is derived from an EMBL/GenBank/DDBJ whole genome shotgun (WGS) entry which is preliminary data.</text>
</comment>
<evidence type="ECO:0000313" key="4">
    <source>
        <dbReference type="Proteomes" id="UP001233172"/>
    </source>
</evidence>
<dbReference type="SUPFAM" id="SSF50729">
    <property type="entry name" value="PH domain-like"/>
    <property type="match status" value="1"/>
</dbReference>
<dbReference type="Pfam" id="PF00169">
    <property type="entry name" value="PH"/>
    <property type="match status" value="1"/>
</dbReference>
<evidence type="ECO:0000259" key="2">
    <source>
        <dbReference type="PROSITE" id="PS50003"/>
    </source>
</evidence>
<proteinExistence type="predicted"/>
<dbReference type="EMBL" id="JASAOG010000034">
    <property type="protein sequence ID" value="KAK0060742.1"/>
    <property type="molecule type" value="Genomic_DNA"/>
</dbReference>
<sequence>NEMSHASKGGKASKMSAQGNVKDSSVCIKQGVLRLKKSRISLAKWSSRHVVLTPSALYMYKNEQTTFPLSVLWLKDYIQVIPAGPDSFVLMASPNVNSKEVVEYKTFSCDSEADMRNWIAALVTQMSMVRNELGLPMMPECEIVEHTYEDIDCTGAFSDQHSKSVVTKTQKEAKAQKVKAGLVQCVEQLSLATQDLSQSILYLATFKNNTPDVIQSALNSPNKPTDSMPDSHLSSESENETQATGTASIVSKKTHETSSLASSKETNSHGSSAESAPCQKRHFHIDLVDGNPGSDYVIMKSPTEQINTARVFEDGLHINYSENKGN</sequence>
<feature type="region of interest" description="Disordered" evidence="1">
    <location>
        <begin position="215"/>
        <end position="278"/>
    </location>
</feature>
<protein>
    <submittedName>
        <fullName evidence="3">Actin cytoskeleton-regulatory complex protein PAN1</fullName>
    </submittedName>
</protein>
<dbReference type="InterPro" id="IPR001849">
    <property type="entry name" value="PH_domain"/>
</dbReference>
<dbReference type="Gene3D" id="2.30.29.30">
    <property type="entry name" value="Pleckstrin-homology domain (PH domain)/Phosphotyrosine-binding domain (PTB)"/>
    <property type="match status" value="1"/>
</dbReference>
<feature type="compositionally biased region" description="Polar residues" evidence="1">
    <location>
        <begin position="215"/>
        <end position="225"/>
    </location>
</feature>
<organism evidence="3 4">
    <name type="scientific">Biomphalaria pfeifferi</name>
    <name type="common">Bloodfluke planorb</name>
    <name type="synonym">Freshwater snail</name>
    <dbReference type="NCBI Taxonomy" id="112525"/>
    <lineage>
        <taxon>Eukaryota</taxon>
        <taxon>Metazoa</taxon>
        <taxon>Spiralia</taxon>
        <taxon>Lophotrochozoa</taxon>
        <taxon>Mollusca</taxon>
        <taxon>Gastropoda</taxon>
        <taxon>Heterobranchia</taxon>
        <taxon>Euthyneura</taxon>
        <taxon>Panpulmonata</taxon>
        <taxon>Hygrophila</taxon>
        <taxon>Lymnaeoidea</taxon>
        <taxon>Planorbidae</taxon>
        <taxon>Biomphalaria</taxon>
    </lineage>
</organism>
<reference evidence="3" key="1">
    <citation type="journal article" date="2023" name="PLoS Negl. Trop. Dis.">
        <title>A genome sequence for Biomphalaria pfeifferi, the major vector snail for the human-infecting parasite Schistosoma mansoni.</title>
        <authorList>
            <person name="Bu L."/>
            <person name="Lu L."/>
            <person name="Laidemitt M.R."/>
            <person name="Zhang S.M."/>
            <person name="Mutuku M."/>
            <person name="Mkoji G."/>
            <person name="Steinauer M."/>
            <person name="Loker E.S."/>
        </authorList>
    </citation>
    <scope>NUCLEOTIDE SEQUENCE</scope>
    <source>
        <strain evidence="3">KasaAsao</strain>
    </source>
</reference>
<reference evidence="3" key="2">
    <citation type="submission" date="2023-04" db="EMBL/GenBank/DDBJ databases">
        <authorList>
            <person name="Bu L."/>
            <person name="Lu L."/>
            <person name="Laidemitt M.R."/>
            <person name="Zhang S.M."/>
            <person name="Mutuku M."/>
            <person name="Mkoji G."/>
            <person name="Steinauer M."/>
            <person name="Loker E.S."/>
        </authorList>
    </citation>
    <scope>NUCLEOTIDE SEQUENCE</scope>
    <source>
        <strain evidence="3">KasaAsao</strain>
        <tissue evidence="3">Whole Snail</tissue>
    </source>
</reference>
<name>A0AAD8BVD6_BIOPF</name>
<dbReference type="AlphaFoldDB" id="A0AAD8BVD6"/>
<accession>A0AAD8BVD6</accession>
<evidence type="ECO:0000313" key="3">
    <source>
        <dbReference type="EMBL" id="KAK0060742.1"/>
    </source>
</evidence>
<keyword evidence="4" id="KW-1185">Reference proteome</keyword>
<evidence type="ECO:0000256" key="1">
    <source>
        <dbReference type="SAM" id="MobiDB-lite"/>
    </source>
</evidence>
<feature type="non-terminal residue" evidence="3">
    <location>
        <position position="1"/>
    </location>
</feature>
<dbReference type="InterPro" id="IPR011993">
    <property type="entry name" value="PH-like_dom_sf"/>
</dbReference>
<feature type="compositionally biased region" description="Polar residues" evidence="1">
    <location>
        <begin position="232"/>
        <end position="274"/>
    </location>
</feature>
<feature type="domain" description="PH" evidence="2">
    <location>
        <begin position="26"/>
        <end position="127"/>
    </location>
</feature>
<dbReference type="Proteomes" id="UP001233172">
    <property type="component" value="Unassembled WGS sequence"/>
</dbReference>
<dbReference type="SMART" id="SM00233">
    <property type="entry name" value="PH"/>
    <property type="match status" value="1"/>
</dbReference>
<dbReference type="PROSITE" id="PS50003">
    <property type="entry name" value="PH_DOMAIN"/>
    <property type="match status" value="1"/>
</dbReference>